<dbReference type="Proteomes" id="UP001498238">
    <property type="component" value="Unassembled WGS sequence"/>
</dbReference>
<evidence type="ECO:0000313" key="9">
    <source>
        <dbReference type="EMBL" id="GAA0034777.1"/>
    </source>
</evidence>
<gene>
    <name evidence="9" type="primary">gluQRS</name>
    <name evidence="9" type="ORF">NCCP602_07380</name>
</gene>
<evidence type="ECO:0000256" key="7">
    <source>
        <dbReference type="RuleBase" id="RU363037"/>
    </source>
</evidence>
<keyword evidence="3 7" id="KW-0547">Nucleotide-binding</keyword>
<dbReference type="Gene3D" id="3.40.50.620">
    <property type="entry name" value="HUPs"/>
    <property type="match status" value="1"/>
</dbReference>
<comment type="caution">
    <text evidence="9">The sequence shown here is derived from an EMBL/GenBank/DDBJ whole genome shotgun (WGS) entry which is preliminary data.</text>
</comment>
<accession>A0ABN0SK10</accession>
<protein>
    <submittedName>
        <fullName evidence="9">tRNA glutamyl-Q(34) synthetase GluQRS</fullName>
    </submittedName>
</protein>
<dbReference type="InterPro" id="IPR049940">
    <property type="entry name" value="GluQ/Sye"/>
</dbReference>
<dbReference type="InterPro" id="IPR000924">
    <property type="entry name" value="Glu/Gln-tRNA-synth"/>
</dbReference>
<keyword evidence="2" id="KW-0479">Metal-binding</keyword>
<keyword evidence="5 7" id="KW-0067">ATP-binding</keyword>
<dbReference type="RefSeq" id="WP_339391746.1">
    <property type="nucleotide sequence ID" value="NZ_BAAAAF010000002.1"/>
</dbReference>
<dbReference type="Pfam" id="PF00749">
    <property type="entry name" value="tRNA-synt_1c"/>
    <property type="match status" value="1"/>
</dbReference>
<keyword evidence="4" id="KW-0862">Zinc</keyword>
<evidence type="ECO:0000259" key="8">
    <source>
        <dbReference type="Pfam" id="PF00749"/>
    </source>
</evidence>
<dbReference type="InterPro" id="IPR020058">
    <property type="entry name" value="Glu/Gln-tRNA-synth_Ib_cat-dom"/>
</dbReference>
<evidence type="ECO:0000256" key="1">
    <source>
        <dbReference type="ARBA" id="ARBA00022598"/>
    </source>
</evidence>
<dbReference type="NCBIfam" id="NF004315">
    <property type="entry name" value="PRK05710.1-4"/>
    <property type="match status" value="1"/>
</dbReference>
<dbReference type="PANTHER" id="PTHR43311">
    <property type="entry name" value="GLUTAMATE--TRNA LIGASE"/>
    <property type="match status" value="1"/>
</dbReference>
<dbReference type="EMBL" id="BAAAAF010000002">
    <property type="protein sequence ID" value="GAA0034777.1"/>
    <property type="molecule type" value="Genomic_DNA"/>
</dbReference>
<keyword evidence="6 7" id="KW-0030">Aminoacyl-tRNA synthetase</keyword>
<evidence type="ECO:0000256" key="6">
    <source>
        <dbReference type="ARBA" id="ARBA00023146"/>
    </source>
</evidence>
<dbReference type="InterPro" id="IPR001412">
    <property type="entry name" value="aa-tRNA-synth_I_CS"/>
</dbReference>
<name>A0ABN0SK10_9MICO</name>
<dbReference type="PRINTS" id="PR00987">
    <property type="entry name" value="TRNASYNTHGLU"/>
</dbReference>
<dbReference type="InterPro" id="IPR014729">
    <property type="entry name" value="Rossmann-like_a/b/a_fold"/>
</dbReference>
<organism evidence="9 10">
    <name type="scientific">Brevibacterium metallidurans</name>
    <dbReference type="NCBI Taxonomy" id="1482676"/>
    <lineage>
        <taxon>Bacteria</taxon>
        <taxon>Bacillati</taxon>
        <taxon>Actinomycetota</taxon>
        <taxon>Actinomycetes</taxon>
        <taxon>Micrococcales</taxon>
        <taxon>Brevibacteriaceae</taxon>
        <taxon>Brevibacterium</taxon>
    </lineage>
</organism>
<evidence type="ECO:0000256" key="3">
    <source>
        <dbReference type="ARBA" id="ARBA00022741"/>
    </source>
</evidence>
<reference evidence="9 10" key="1">
    <citation type="submission" date="2024-01" db="EMBL/GenBank/DDBJ databases">
        <title>Characterization of antibiotic resistant novel bacterial strains and their environmental applications.</title>
        <authorList>
            <person name="Manzoor S."/>
            <person name="Abbas S."/>
            <person name="Arshad M."/>
            <person name="Ahmed I."/>
        </authorList>
    </citation>
    <scope>NUCLEOTIDE SEQUENCE [LARGE SCALE GENOMIC DNA]</scope>
    <source>
        <strain evidence="9 10">NCCP-602</strain>
    </source>
</reference>
<keyword evidence="10" id="KW-1185">Reference proteome</keyword>
<evidence type="ECO:0000256" key="4">
    <source>
        <dbReference type="ARBA" id="ARBA00022833"/>
    </source>
</evidence>
<keyword evidence="7" id="KW-0648">Protein biosynthesis</keyword>
<proteinExistence type="inferred from homology"/>
<comment type="similarity">
    <text evidence="7">Belongs to the class-I aminoacyl-tRNA synthetase family.</text>
</comment>
<dbReference type="PROSITE" id="PS00178">
    <property type="entry name" value="AA_TRNA_LIGASE_I"/>
    <property type="match status" value="1"/>
</dbReference>
<evidence type="ECO:0000256" key="5">
    <source>
        <dbReference type="ARBA" id="ARBA00022840"/>
    </source>
</evidence>
<evidence type="ECO:0000256" key="2">
    <source>
        <dbReference type="ARBA" id="ARBA00022723"/>
    </source>
</evidence>
<dbReference type="PANTHER" id="PTHR43311:SF1">
    <property type="entry name" value="GLUTAMYL-Q TRNA(ASP) SYNTHETASE"/>
    <property type="match status" value="1"/>
</dbReference>
<evidence type="ECO:0000313" key="10">
    <source>
        <dbReference type="Proteomes" id="UP001498238"/>
    </source>
</evidence>
<dbReference type="SUPFAM" id="SSF52374">
    <property type="entry name" value="Nucleotidylyl transferase"/>
    <property type="match status" value="1"/>
</dbReference>
<sequence length="324" mass="34463">MSGPAGRFAPSPSGDLHIGNIRTGLLAYARARQTGRRFLWRIEDLDRVRAGAAASQLRVFADLGVVPDEEPLVQSQRLDRYAAAIESLSAAGLVYECYCSRRDIQQAPSAPHAPPGAYPGTCRSLGEAERVRRRAELVAAGRQPALRLRTENTEITVADGLLGTITAPVDDFVLRRGDGVYAYNLTVVVDDAASGIDEVVRGDDLASSAPRQAHLGELLGAAEQSWLHVPLVLGESGARLAKRDGAVTVDELAALGWNTADIYAWVWRSLGSDGGVGLGDRPWATIDDLVDGVDFALLRREPSVFLPPTAADASTFADGIAPSA</sequence>
<feature type="domain" description="Glutamyl/glutaminyl-tRNA synthetase class Ib catalytic" evidence="8">
    <location>
        <begin position="7"/>
        <end position="258"/>
    </location>
</feature>
<keyword evidence="1 7" id="KW-0436">Ligase</keyword>